<evidence type="ECO:0000259" key="2">
    <source>
        <dbReference type="PROSITE" id="PS50033"/>
    </source>
</evidence>
<dbReference type="Gene3D" id="3.10.20.90">
    <property type="entry name" value="Phosphatidylinositol 3-kinase Catalytic Subunit, Chain A, domain 1"/>
    <property type="match status" value="1"/>
</dbReference>
<dbReference type="OrthoDB" id="274641at2759"/>
<reference evidence="3 4" key="1">
    <citation type="journal article" date="2015" name="Genome Biol.">
        <title>Comparative genomics of Steinernema reveals deeply conserved gene regulatory networks.</title>
        <authorList>
            <person name="Dillman A.R."/>
            <person name="Macchietto M."/>
            <person name="Porter C.F."/>
            <person name="Rogers A."/>
            <person name="Williams B."/>
            <person name="Antoshechkin I."/>
            <person name="Lee M.M."/>
            <person name="Goodwin Z."/>
            <person name="Lu X."/>
            <person name="Lewis E.E."/>
            <person name="Goodrich-Blair H."/>
            <person name="Stock S.P."/>
            <person name="Adams B.J."/>
            <person name="Sternberg P.W."/>
            <person name="Mortazavi A."/>
        </authorList>
    </citation>
    <scope>NUCLEOTIDE SEQUENCE [LARGE SCALE GENOMIC DNA]</scope>
    <source>
        <strain evidence="3 4">ALL</strain>
    </source>
</reference>
<protein>
    <recommendedName>
        <fullName evidence="2">UBX domain-containing protein</fullName>
    </recommendedName>
</protein>
<sequence>MQRKVPTEIIQQHGRDIDFHLKQHQTEYSPQGTPFGGQGRSLLSENEAKPNVTLNPTQATGPRDEKQERQRTAQANVGVNEEEPVTRVSVRMPDGENVEMRFNHTHRVADVRSYVVTANPRYATVEFQFAGGFPVKPIADEQATLKDAGLLNTKVILKVAKN</sequence>
<dbReference type="GO" id="GO:0005634">
    <property type="term" value="C:nucleus"/>
    <property type="evidence" value="ECO:0007669"/>
    <property type="project" value="TreeGrafter"/>
</dbReference>
<dbReference type="GO" id="GO:0043130">
    <property type="term" value="F:ubiquitin binding"/>
    <property type="evidence" value="ECO:0007669"/>
    <property type="project" value="TreeGrafter"/>
</dbReference>
<accession>A0A4U5M0M3</accession>
<feature type="domain" description="UBX" evidence="2">
    <location>
        <begin position="81"/>
        <end position="158"/>
    </location>
</feature>
<dbReference type="Proteomes" id="UP000298663">
    <property type="component" value="Unassembled WGS sequence"/>
</dbReference>
<dbReference type="GO" id="GO:0043161">
    <property type="term" value="P:proteasome-mediated ubiquitin-dependent protein catabolic process"/>
    <property type="evidence" value="ECO:0007669"/>
    <property type="project" value="TreeGrafter"/>
</dbReference>
<dbReference type="InterPro" id="IPR029071">
    <property type="entry name" value="Ubiquitin-like_domsf"/>
</dbReference>
<name>A0A4U5M0M3_STECR</name>
<dbReference type="GO" id="GO:0061025">
    <property type="term" value="P:membrane fusion"/>
    <property type="evidence" value="ECO:0007669"/>
    <property type="project" value="TreeGrafter"/>
</dbReference>
<gene>
    <name evidence="3" type="ORF">L596_026190</name>
</gene>
<dbReference type="GO" id="GO:0000045">
    <property type="term" value="P:autophagosome assembly"/>
    <property type="evidence" value="ECO:0007669"/>
    <property type="project" value="TreeGrafter"/>
</dbReference>
<keyword evidence="4" id="KW-1185">Reference proteome</keyword>
<dbReference type="GO" id="GO:0007030">
    <property type="term" value="P:Golgi organization"/>
    <property type="evidence" value="ECO:0007669"/>
    <property type="project" value="TreeGrafter"/>
</dbReference>
<dbReference type="SMART" id="SM00166">
    <property type="entry name" value="UBX"/>
    <property type="match status" value="1"/>
</dbReference>
<dbReference type="GO" id="GO:0031468">
    <property type="term" value="P:nuclear membrane reassembly"/>
    <property type="evidence" value="ECO:0007669"/>
    <property type="project" value="TreeGrafter"/>
</dbReference>
<dbReference type="PROSITE" id="PS50033">
    <property type="entry name" value="UBX"/>
    <property type="match status" value="1"/>
</dbReference>
<dbReference type="PANTHER" id="PTHR23333">
    <property type="entry name" value="UBX DOMAIN CONTAINING PROTEIN"/>
    <property type="match status" value="1"/>
</dbReference>
<feature type="compositionally biased region" description="Basic and acidic residues" evidence="1">
    <location>
        <begin position="62"/>
        <end position="71"/>
    </location>
</feature>
<dbReference type="STRING" id="34508.A0A4U5M0M3"/>
<dbReference type="InterPro" id="IPR001012">
    <property type="entry name" value="UBX_dom"/>
</dbReference>
<evidence type="ECO:0000313" key="3">
    <source>
        <dbReference type="EMBL" id="TKR62199.1"/>
    </source>
</evidence>
<reference evidence="3 4" key="2">
    <citation type="journal article" date="2019" name="G3 (Bethesda)">
        <title>Hybrid Assembly of the Genome of the Entomopathogenic Nematode Steinernema carpocapsae Identifies the X-Chromosome.</title>
        <authorList>
            <person name="Serra L."/>
            <person name="Macchietto M."/>
            <person name="Macias-Munoz A."/>
            <person name="McGill C.J."/>
            <person name="Rodriguez I.M."/>
            <person name="Rodriguez B."/>
            <person name="Murad R."/>
            <person name="Mortazavi A."/>
        </authorList>
    </citation>
    <scope>NUCLEOTIDE SEQUENCE [LARGE SCALE GENOMIC DNA]</scope>
    <source>
        <strain evidence="3 4">ALL</strain>
    </source>
</reference>
<dbReference type="PANTHER" id="PTHR23333:SF20">
    <property type="entry name" value="NSFL1 COFACTOR P47"/>
    <property type="match status" value="1"/>
</dbReference>
<comment type="caution">
    <text evidence="3">The sequence shown here is derived from an EMBL/GenBank/DDBJ whole genome shotgun (WGS) entry which is preliminary data.</text>
</comment>
<feature type="region of interest" description="Disordered" evidence="1">
    <location>
        <begin position="24"/>
        <end position="85"/>
    </location>
</feature>
<dbReference type="SUPFAM" id="SSF54236">
    <property type="entry name" value="Ubiquitin-like"/>
    <property type="match status" value="1"/>
</dbReference>
<dbReference type="AlphaFoldDB" id="A0A4U5M0M3"/>
<dbReference type="Pfam" id="PF00789">
    <property type="entry name" value="UBX"/>
    <property type="match status" value="1"/>
</dbReference>
<organism evidence="3 4">
    <name type="scientific">Steinernema carpocapsae</name>
    <name type="common">Entomopathogenic nematode</name>
    <dbReference type="NCBI Taxonomy" id="34508"/>
    <lineage>
        <taxon>Eukaryota</taxon>
        <taxon>Metazoa</taxon>
        <taxon>Ecdysozoa</taxon>
        <taxon>Nematoda</taxon>
        <taxon>Chromadorea</taxon>
        <taxon>Rhabditida</taxon>
        <taxon>Tylenchina</taxon>
        <taxon>Panagrolaimomorpha</taxon>
        <taxon>Strongyloidoidea</taxon>
        <taxon>Steinernematidae</taxon>
        <taxon>Steinernema</taxon>
    </lineage>
</organism>
<dbReference type="EMBL" id="AZBU02000010">
    <property type="protein sequence ID" value="TKR62199.1"/>
    <property type="molecule type" value="Genomic_DNA"/>
</dbReference>
<dbReference type="GO" id="GO:0005829">
    <property type="term" value="C:cytosol"/>
    <property type="evidence" value="ECO:0007669"/>
    <property type="project" value="TreeGrafter"/>
</dbReference>
<proteinExistence type="predicted"/>
<evidence type="ECO:0000313" key="4">
    <source>
        <dbReference type="Proteomes" id="UP000298663"/>
    </source>
</evidence>
<evidence type="ECO:0000256" key="1">
    <source>
        <dbReference type="SAM" id="MobiDB-lite"/>
    </source>
</evidence>